<dbReference type="RefSeq" id="XP_056577214.1">
    <property type="nucleotide sequence ID" value="XM_056726363.1"/>
</dbReference>
<dbReference type="Proteomes" id="UP001147752">
    <property type="component" value="Unassembled WGS sequence"/>
</dbReference>
<dbReference type="EMBL" id="JAPZBT010000003">
    <property type="protein sequence ID" value="KAJ5365747.1"/>
    <property type="molecule type" value="Genomic_DNA"/>
</dbReference>
<name>A0A9W9RT30_9EURO</name>
<gene>
    <name evidence="1" type="ORF">N7517_008633</name>
</gene>
<comment type="caution">
    <text evidence="1">The sequence shown here is derived from an EMBL/GenBank/DDBJ whole genome shotgun (WGS) entry which is preliminary data.</text>
</comment>
<dbReference type="GeneID" id="81465546"/>
<protein>
    <submittedName>
        <fullName evidence="1">Uncharacterized protein</fullName>
    </submittedName>
</protein>
<proteinExistence type="predicted"/>
<organism evidence="1 2">
    <name type="scientific">Penicillium concentricum</name>
    <dbReference type="NCBI Taxonomy" id="293559"/>
    <lineage>
        <taxon>Eukaryota</taxon>
        <taxon>Fungi</taxon>
        <taxon>Dikarya</taxon>
        <taxon>Ascomycota</taxon>
        <taxon>Pezizomycotina</taxon>
        <taxon>Eurotiomycetes</taxon>
        <taxon>Eurotiomycetidae</taxon>
        <taxon>Eurotiales</taxon>
        <taxon>Aspergillaceae</taxon>
        <taxon>Penicillium</taxon>
    </lineage>
</organism>
<dbReference type="AlphaFoldDB" id="A0A9W9RT30"/>
<keyword evidence="2" id="KW-1185">Reference proteome</keyword>
<reference evidence="1" key="1">
    <citation type="submission" date="2022-12" db="EMBL/GenBank/DDBJ databases">
        <authorList>
            <person name="Petersen C."/>
        </authorList>
    </citation>
    <scope>NUCLEOTIDE SEQUENCE</scope>
    <source>
        <strain evidence="1">IBT 3081</strain>
    </source>
</reference>
<sequence>MLVIQQQTNLFAAQSALDLLALAIPKCSNLFLGGINSRMHLVEWVLLALLEFLPAEIHTLVPAQTGVFLLNLWQASLLECGICGLESALGVPVDLGCVLRGQRQGI</sequence>
<accession>A0A9W9RT30</accession>
<evidence type="ECO:0000313" key="2">
    <source>
        <dbReference type="Proteomes" id="UP001147752"/>
    </source>
</evidence>
<reference evidence="1" key="2">
    <citation type="journal article" date="2023" name="IMA Fungus">
        <title>Comparative genomic study of the Penicillium genus elucidates a diverse pangenome and 15 lateral gene transfer events.</title>
        <authorList>
            <person name="Petersen C."/>
            <person name="Sorensen T."/>
            <person name="Nielsen M.R."/>
            <person name="Sondergaard T.E."/>
            <person name="Sorensen J.L."/>
            <person name="Fitzpatrick D.A."/>
            <person name="Frisvad J.C."/>
            <person name="Nielsen K.L."/>
        </authorList>
    </citation>
    <scope>NUCLEOTIDE SEQUENCE</scope>
    <source>
        <strain evidence="1">IBT 3081</strain>
    </source>
</reference>
<evidence type="ECO:0000313" key="1">
    <source>
        <dbReference type="EMBL" id="KAJ5365747.1"/>
    </source>
</evidence>